<proteinExistence type="predicted"/>
<evidence type="ECO:0000313" key="3">
    <source>
        <dbReference type="Proteomes" id="UP001163828"/>
    </source>
</evidence>
<keyword evidence="3" id="KW-1185">Reference proteome</keyword>
<dbReference type="PANTHER" id="PTHR35587:SF4">
    <property type="match status" value="1"/>
</dbReference>
<feature type="compositionally biased region" description="Basic residues" evidence="1">
    <location>
        <begin position="26"/>
        <end position="35"/>
    </location>
</feature>
<evidence type="ECO:0000313" key="2">
    <source>
        <dbReference type="EMBL" id="KAJ3996064.1"/>
    </source>
</evidence>
<evidence type="ECO:0000256" key="1">
    <source>
        <dbReference type="SAM" id="MobiDB-lite"/>
    </source>
</evidence>
<sequence length="142" mass="14750">MSDPAGPQSRSPSSGPPPAQQQQRSQSRRRGRSRAARSLSASGEDTDASSASSLARRRRRGGKKGGGLPGVEEVEDTGRQITNTAQNAVGQAGQVAGGEKKQNDDEGGGGGDKPLKLRLDLNLDVAVELKARVHGDLTLSLL</sequence>
<dbReference type="PANTHER" id="PTHR35587">
    <property type="entry name" value="EXPRESSED PROTEIN"/>
    <property type="match status" value="1"/>
</dbReference>
<feature type="compositionally biased region" description="Low complexity" evidence="1">
    <location>
        <begin position="85"/>
        <end position="94"/>
    </location>
</feature>
<reference evidence="2" key="1">
    <citation type="submission" date="2022-08" db="EMBL/GenBank/DDBJ databases">
        <authorList>
            <consortium name="DOE Joint Genome Institute"/>
            <person name="Min B."/>
            <person name="Riley R."/>
            <person name="Sierra-Patev S."/>
            <person name="Naranjo-Ortiz M."/>
            <person name="Looney B."/>
            <person name="Konkel Z."/>
            <person name="Slot J.C."/>
            <person name="Sakamoto Y."/>
            <person name="Steenwyk J.L."/>
            <person name="Rokas A."/>
            <person name="Carro J."/>
            <person name="Camarero S."/>
            <person name="Ferreira P."/>
            <person name="Molpeceres G."/>
            <person name="Ruiz-Duenas F.J."/>
            <person name="Serrano A."/>
            <person name="Henrissat B."/>
            <person name="Drula E."/>
            <person name="Hughes K.W."/>
            <person name="Mata J.L."/>
            <person name="Ishikawa N.K."/>
            <person name="Vargas-Isla R."/>
            <person name="Ushijima S."/>
            <person name="Smith C.A."/>
            <person name="Ahrendt S."/>
            <person name="Andreopoulos W."/>
            <person name="He G."/>
            <person name="Labutti K."/>
            <person name="Lipzen A."/>
            <person name="Ng V."/>
            <person name="Sandor L."/>
            <person name="Barry K."/>
            <person name="Martinez A.T."/>
            <person name="Xiao Y."/>
            <person name="Gibbons J.G."/>
            <person name="Terashima K."/>
            <person name="Hibbett D.S."/>
            <person name="Grigoriev I.V."/>
        </authorList>
    </citation>
    <scope>NUCLEOTIDE SEQUENCE</scope>
    <source>
        <strain evidence="2">TFB10827</strain>
    </source>
</reference>
<gene>
    <name evidence="2" type="ORF">F5050DRAFT_179505</name>
</gene>
<organism evidence="2 3">
    <name type="scientific">Lentinula boryana</name>
    <dbReference type="NCBI Taxonomy" id="40481"/>
    <lineage>
        <taxon>Eukaryota</taxon>
        <taxon>Fungi</taxon>
        <taxon>Dikarya</taxon>
        <taxon>Basidiomycota</taxon>
        <taxon>Agaricomycotina</taxon>
        <taxon>Agaricomycetes</taxon>
        <taxon>Agaricomycetidae</taxon>
        <taxon>Agaricales</taxon>
        <taxon>Marasmiineae</taxon>
        <taxon>Omphalotaceae</taxon>
        <taxon>Lentinula</taxon>
    </lineage>
</organism>
<accession>A0ABQ8QBY8</accession>
<comment type="caution">
    <text evidence="2">The sequence shown here is derived from an EMBL/GenBank/DDBJ whole genome shotgun (WGS) entry which is preliminary data.</text>
</comment>
<feature type="region of interest" description="Disordered" evidence="1">
    <location>
        <begin position="1"/>
        <end position="114"/>
    </location>
</feature>
<name>A0ABQ8QBY8_9AGAR</name>
<feature type="compositionally biased region" description="Low complexity" evidence="1">
    <location>
        <begin position="1"/>
        <end position="13"/>
    </location>
</feature>
<dbReference type="EMBL" id="MU790628">
    <property type="protein sequence ID" value="KAJ3996064.1"/>
    <property type="molecule type" value="Genomic_DNA"/>
</dbReference>
<dbReference type="Proteomes" id="UP001163828">
    <property type="component" value="Unassembled WGS sequence"/>
</dbReference>
<protein>
    <submittedName>
        <fullName evidence="2">Uncharacterized protein</fullName>
    </submittedName>
</protein>